<evidence type="ECO:0000259" key="7">
    <source>
        <dbReference type="PROSITE" id="PS50066"/>
    </source>
</evidence>
<dbReference type="InterPro" id="IPR036879">
    <property type="entry name" value="TF_MADSbox_sf"/>
</dbReference>
<evidence type="ECO:0000256" key="1">
    <source>
        <dbReference type="ARBA" id="ARBA00004123"/>
    </source>
</evidence>
<feature type="domain" description="MADS-box" evidence="7">
    <location>
        <begin position="1"/>
        <end position="52"/>
    </location>
</feature>
<dbReference type="InterPro" id="IPR050142">
    <property type="entry name" value="MADS-box/MEF2_TF"/>
</dbReference>
<protein>
    <submittedName>
        <fullName evidence="9">APETALA3-like protein AP3-2</fullName>
    </submittedName>
</protein>
<evidence type="ECO:0000256" key="3">
    <source>
        <dbReference type="ARBA" id="ARBA00023125"/>
    </source>
</evidence>
<name>A7KIG4_PIPNI</name>
<keyword evidence="2" id="KW-0805">Transcription regulation</keyword>
<evidence type="ECO:0000256" key="5">
    <source>
        <dbReference type="ARBA" id="ARBA00023242"/>
    </source>
</evidence>
<feature type="non-terminal residue" evidence="9">
    <location>
        <position position="232"/>
    </location>
</feature>
<dbReference type="AlphaFoldDB" id="A7KIG4"/>
<dbReference type="CDD" id="cd00265">
    <property type="entry name" value="MADS_MEF2_like"/>
    <property type="match status" value="1"/>
</dbReference>
<keyword evidence="5" id="KW-0539">Nucleus</keyword>
<evidence type="ECO:0000313" key="9">
    <source>
        <dbReference type="EMBL" id="ABR09365.1"/>
    </source>
</evidence>
<dbReference type="GO" id="GO:0000977">
    <property type="term" value="F:RNA polymerase II transcription regulatory region sequence-specific DNA binding"/>
    <property type="evidence" value="ECO:0007669"/>
    <property type="project" value="InterPro"/>
</dbReference>
<keyword evidence="6" id="KW-0175">Coiled coil</keyword>
<dbReference type="GO" id="GO:0045944">
    <property type="term" value="P:positive regulation of transcription by RNA polymerase II"/>
    <property type="evidence" value="ECO:0007669"/>
    <property type="project" value="InterPro"/>
</dbReference>
<dbReference type="InterPro" id="IPR002487">
    <property type="entry name" value="TF_Kbox"/>
</dbReference>
<dbReference type="GO" id="GO:0003700">
    <property type="term" value="F:DNA-binding transcription factor activity"/>
    <property type="evidence" value="ECO:0007669"/>
    <property type="project" value="InterPro"/>
</dbReference>
<evidence type="ECO:0000256" key="6">
    <source>
        <dbReference type="SAM" id="Coils"/>
    </source>
</evidence>
<organism evidence="9">
    <name type="scientific">Piper nigrum</name>
    <name type="common">Black pepper</name>
    <dbReference type="NCBI Taxonomy" id="13216"/>
    <lineage>
        <taxon>Eukaryota</taxon>
        <taxon>Viridiplantae</taxon>
        <taxon>Streptophyta</taxon>
        <taxon>Embryophyta</taxon>
        <taxon>Tracheophyta</taxon>
        <taxon>Spermatophyta</taxon>
        <taxon>Magnoliopsida</taxon>
        <taxon>Magnoliidae</taxon>
        <taxon>Piperales</taxon>
        <taxon>Piperaceae</taxon>
        <taxon>Piper</taxon>
    </lineage>
</organism>
<sequence length="232" mass="27381">GRGKMEMKRIENLTNRQVTYSKRRHGLFKKAHELTVLCDAKVSIILVSHGSKRPHEYHSPCSSHKEIMDQYQQILGVDLWNNCYKKMENDFNMLMKANERVNKKIRQRMGEELGELTLKELCGLEQNMQKVVAEIRELKTKKMKNEGSKIKKKINQLTERNQKLKQEIRHLKNTEMQEKFRTYGFMEHNGETNHRAAFHIASQASHIFAFHGQPCQPNLNNASYRIHDHFHL</sequence>
<proteinExistence type="evidence at transcript level"/>
<dbReference type="EMBL" id="EF424567">
    <property type="protein sequence ID" value="ABR09365.1"/>
    <property type="molecule type" value="mRNA"/>
</dbReference>
<dbReference type="PANTHER" id="PTHR48019">
    <property type="entry name" value="SERUM RESPONSE FACTOR HOMOLOG"/>
    <property type="match status" value="1"/>
</dbReference>
<dbReference type="PROSITE" id="PS51297">
    <property type="entry name" value="K_BOX"/>
    <property type="match status" value="1"/>
</dbReference>
<accession>A7KIG4</accession>
<evidence type="ECO:0000256" key="4">
    <source>
        <dbReference type="ARBA" id="ARBA00023163"/>
    </source>
</evidence>
<reference evidence="9" key="1">
    <citation type="journal article" date="2007" name="Mol. Phylogenet. Evol.">
        <title>Molecular evolution of the petal and stamen identity genes, APETALA3 and PISTILLATA, after petal loss in the Piperales.</title>
        <authorList>
            <person name="Jaramillo M.A."/>
            <person name="Kramer E.M."/>
        </authorList>
    </citation>
    <scope>NUCLEOTIDE SEQUENCE</scope>
</reference>
<comment type="subcellular location">
    <subcellularLocation>
        <location evidence="1">Nucleus</location>
    </subcellularLocation>
</comment>
<feature type="domain" description="K-box" evidence="8">
    <location>
        <begin position="84"/>
        <end position="174"/>
    </location>
</feature>
<dbReference type="GO" id="GO:0046983">
    <property type="term" value="F:protein dimerization activity"/>
    <property type="evidence" value="ECO:0007669"/>
    <property type="project" value="InterPro"/>
</dbReference>
<keyword evidence="3" id="KW-0238">DNA-binding</keyword>
<dbReference type="GO" id="GO:0005634">
    <property type="term" value="C:nucleus"/>
    <property type="evidence" value="ECO:0007669"/>
    <property type="project" value="UniProtKB-SubCell"/>
</dbReference>
<dbReference type="SUPFAM" id="SSF55455">
    <property type="entry name" value="SRF-like"/>
    <property type="match status" value="1"/>
</dbReference>
<dbReference type="Gene3D" id="3.40.1810.10">
    <property type="entry name" value="Transcription factor, MADS-box"/>
    <property type="match status" value="1"/>
</dbReference>
<dbReference type="PRINTS" id="PR00404">
    <property type="entry name" value="MADSDOMAIN"/>
</dbReference>
<feature type="non-terminal residue" evidence="9">
    <location>
        <position position="1"/>
    </location>
</feature>
<dbReference type="InterPro" id="IPR002100">
    <property type="entry name" value="TF_MADSbox"/>
</dbReference>
<dbReference type="PROSITE" id="PS50066">
    <property type="entry name" value="MADS_BOX_2"/>
    <property type="match status" value="1"/>
</dbReference>
<dbReference type="Pfam" id="PF01486">
    <property type="entry name" value="K-box"/>
    <property type="match status" value="1"/>
</dbReference>
<evidence type="ECO:0000256" key="2">
    <source>
        <dbReference type="ARBA" id="ARBA00023015"/>
    </source>
</evidence>
<evidence type="ECO:0000259" key="8">
    <source>
        <dbReference type="PROSITE" id="PS51297"/>
    </source>
</evidence>
<feature type="coiled-coil region" evidence="6">
    <location>
        <begin position="140"/>
        <end position="174"/>
    </location>
</feature>
<dbReference type="InterPro" id="IPR033896">
    <property type="entry name" value="MEF2-like_N"/>
</dbReference>
<dbReference type="Pfam" id="PF00319">
    <property type="entry name" value="SRF-TF"/>
    <property type="match status" value="1"/>
</dbReference>
<keyword evidence="4" id="KW-0804">Transcription</keyword>
<dbReference type="SMART" id="SM00432">
    <property type="entry name" value="MADS"/>
    <property type="match status" value="1"/>
</dbReference>